<dbReference type="STRING" id="1121131.SAMN02745229_03990"/>
<evidence type="ECO:0000259" key="2">
    <source>
        <dbReference type="Pfam" id="PF13218"/>
    </source>
</evidence>
<feature type="domain" description="DUF4026" evidence="3">
    <location>
        <begin position="156"/>
        <end position="265"/>
    </location>
</feature>
<feature type="domain" description="DUF2314" evidence="1">
    <location>
        <begin position="327"/>
        <end position="403"/>
    </location>
</feature>
<dbReference type="Proteomes" id="UP000184278">
    <property type="component" value="Unassembled WGS sequence"/>
</dbReference>
<evidence type="ECO:0000313" key="4">
    <source>
        <dbReference type="EMBL" id="SHJ02465.1"/>
    </source>
</evidence>
<organism evidence="4 5">
    <name type="scientific">Butyrivibrio fibrisolvens DSM 3071</name>
    <dbReference type="NCBI Taxonomy" id="1121131"/>
    <lineage>
        <taxon>Bacteria</taxon>
        <taxon>Bacillati</taxon>
        <taxon>Bacillota</taxon>
        <taxon>Clostridia</taxon>
        <taxon>Lachnospirales</taxon>
        <taxon>Lachnospiraceae</taxon>
        <taxon>Butyrivibrio</taxon>
    </lineage>
</organism>
<name>A0A1M6FXN4_BUTFI</name>
<proteinExistence type="predicted"/>
<dbReference type="GeneID" id="89510464"/>
<dbReference type="EMBL" id="FQXK01000056">
    <property type="protein sequence ID" value="SHJ02465.1"/>
    <property type="molecule type" value="Genomic_DNA"/>
</dbReference>
<dbReference type="InterPro" id="IPR025102">
    <property type="entry name" value="DUF4026_N"/>
</dbReference>
<protein>
    <submittedName>
        <fullName evidence="4">Uncharacterized protein</fullName>
    </submittedName>
</protein>
<dbReference type="InterPro" id="IPR053886">
    <property type="entry name" value="DUF4026_middle"/>
</dbReference>
<dbReference type="OrthoDB" id="1846902at2"/>
<accession>A0A1M6FXN4</accession>
<keyword evidence="5" id="KW-1185">Reference proteome</keyword>
<evidence type="ECO:0000259" key="3">
    <source>
        <dbReference type="Pfam" id="PF22789"/>
    </source>
</evidence>
<dbReference type="AlphaFoldDB" id="A0A1M6FXN4"/>
<dbReference type="Pfam" id="PF13218">
    <property type="entry name" value="DUF4026_N"/>
    <property type="match status" value="1"/>
</dbReference>
<reference evidence="5" key="1">
    <citation type="submission" date="2016-11" db="EMBL/GenBank/DDBJ databases">
        <authorList>
            <person name="Varghese N."/>
            <person name="Submissions S."/>
        </authorList>
    </citation>
    <scope>NUCLEOTIDE SEQUENCE [LARGE SCALE GENOMIC DNA]</scope>
    <source>
        <strain evidence="5">DSM 3071</strain>
    </source>
</reference>
<feature type="domain" description="DUF4026" evidence="2">
    <location>
        <begin position="5"/>
        <end position="148"/>
    </location>
</feature>
<sequence length="410" mass="47829">MKEISNMIIIPRDEESVVDAEIFMNNLEADESIQVTGTRYEEEDGLYIKLNVEDREYLILVYPRKVEIPPFMRLGHHFTEEELERIQAVKSGLSVKMDFNENYQVCFHDQIRIVNALIPDMLAVMDVPSEKILSGDWIRLAAKSKVSPAPRYLFTVQAVSGEGGEVWLHTHGLKRCGMYELEMLYSDEEMYNNHYRIIENMAYRMIESERPIEPGDPVYIGRVGDYTLMTTAVDWREAIGFFPEGAMGGEDDRDEYHSEDTYVMMCYLTPDDLDNKKYTPIQAFDDEIKDNPMYYFSTQETDRMSRLARERIDYLKKGFELEDSLATVKIGLVMDKEHWDGDDPMQNREHIWFEVKDIKDDCLVAELSQDPYYIAGIKKGDVRTYSFDQITDWSVYTKEKCIGPDDAYLL</sequence>
<dbReference type="RefSeq" id="WP_073390382.1">
    <property type="nucleotide sequence ID" value="NZ_FQXK01000056.1"/>
</dbReference>
<evidence type="ECO:0000259" key="1">
    <source>
        <dbReference type="Pfam" id="PF10077"/>
    </source>
</evidence>
<gene>
    <name evidence="4" type="ORF">SAMN02745229_03990</name>
</gene>
<dbReference type="InterPro" id="IPR018756">
    <property type="entry name" value="DUF2314"/>
</dbReference>
<dbReference type="Pfam" id="PF22789">
    <property type="entry name" value="DUF4026_C"/>
    <property type="match status" value="1"/>
</dbReference>
<evidence type="ECO:0000313" key="5">
    <source>
        <dbReference type="Proteomes" id="UP000184278"/>
    </source>
</evidence>
<dbReference type="Pfam" id="PF10077">
    <property type="entry name" value="DUF2314"/>
    <property type="match status" value="1"/>
</dbReference>